<dbReference type="RefSeq" id="WP_352888095.1">
    <property type="nucleotide sequence ID" value="NZ_JBEPIJ010000004.1"/>
</dbReference>
<dbReference type="InterPro" id="IPR026031">
    <property type="entry name" value="Cyt_c_CcmB_bac"/>
</dbReference>
<dbReference type="Proteomes" id="UP001465331">
    <property type="component" value="Unassembled WGS sequence"/>
</dbReference>
<feature type="transmembrane region" description="Helical" evidence="13">
    <location>
        <begin position="193"/>
        <end position="216"/>
    </location>
</feature>
<keyword evidence="6 12" id="KW-1003">Cell membrane</keyword>
<evidence type="ECO:0000256" key="12">
    <source>
        <dbReference type="PIRNR" id="PIRNR002764"/>
    </source>
</evidence>
<comment type="caution">
    <text evidence="14">The sequence shown here is derived from an EMBL/GenBank/DDBJ whole genome shotgun (WGS) entry which is preliminary data.</text>
</comment>
<keyword evidence="15" id="KW-1185">Reference proteome</keyword>
<keyword evidence="11 12" id="KW-0472">Membrane</keyword>
<evidence type="ECO:0000256" key="6">
    <source>
        <dbReference type="ARBA" id="ARBA00022475"/>
    </source>
</evidence>
<comment type="function">
    <text evidence="1 12">Required for the export of heme to the periplasm for the biogenesis of c-type cytochromes.</text>
</comment>
<keyword evidence="5 12" id="KW-0813">Transport</keyword>
<organism evidence="14 15">
    <name type="scientific">Sinimarinibacterium thermocellulolyticum</name>
    <dbReference type="NCBI Taxonomy" id="3170016"/>
    <lineage>
        <taxon>Bacteria</taxon>
        <taxon>Pseudomonadati</taxon>
        <taxon>Pseudomonadota</taxon>
        <taxon>Gammaproteobacteria</taxon>
        <taxon>Nevskiales</taxon>
        <taxon>Nevskiaceae</taxon>
        <taxon>Sinimarinibacterium</taxon>
    </lineage>
</organism>
<evidence type="ECO:0000256" key="4">
    <source>
        <dbReference type="ARBA" id="ARBA00016452"/>
    </source>
</evidence>
<comment type="subcellular location">
    <subcellularLocation>
        <location evidence="2">Cell inner membrane</location>
        <topology evidence="2">Multi-pass membrane protein</topology>
    </subcellularLocation>
</comment>
<accession>A0ABV2A986</accession>
<evidence type="ECO:0000256" key="11">
    <source>
        <dbReference type="ARBA" id="ARBA00023136"/>
    </source>
</evidence>
<evidence type="ECO:0000256" key="1">
    <source>
        <dbReference type="ARBA" id="ARBA00002442"/>
    </source>
</evidence>
<evidence type="ECO:0000256" key="3">
    <source>
        <dbReference type="ARBA" id="ARBA00010544"/>
    </source>
</evidence>
<evidence type="ECO:0000256" key="2">
    <source>
        <dbReference type="ARBA" id="ARBA00004429"/>
    </source>
</evidence>
<comment type="similarity">
    <text evidence="3 12">Belongs to the CcmB/CycW/HelB family.</text>
</comment>
<feature type="transmembrane region" description="Helical" evidence="13">
    <location>
        <begin position="46"/>
        <end position="67"/>
    </location>
</feature>
<keyword evidence="9 12" id="KW-0201">Cytochrome c-type biogenesis</keyword>
<name>A0ABV2A986_9GAMM</name>
<feature type="transmembrane region" description="Helical" evidence="13">
    <location>
        <begin position="130"/>
        <end position="153"/>
    </location>
</feature>
<dbReference type="NCBIfam" id="TIGR01190">
    <property type="entry name" value="ccmB"/>
    <property type="match status" value="1"/>
</dbReference>
<feature type="transmembrane region" description="Helical" evidence="13">
    <location>
        <begin position="21"/>
        <end position="40"/>
    </location>
</feature>
<evidence type="ECO:0000313" key="14">
    <source>
        <dbReference type="EMBL" id="MES0873436.1"/>
    </source>
</evidence>
<dbReference type="PIRSF" id="PIRSF002764">
    <property type="entry name" value="CcmB"/>
    <property type="match status" value="1"/>
</dbReference>
<dbReference type="InterPro" id="IPR003544">
    <property type="entry name" value="Cyt_c_biogenesis_CcmB"/>
</dbReference>
<keyword evidence="8 13" id="KW-0812">Transmembrane</keyword>
<dbReference type="PANTHER" id="PTHR30070">
    <property type="entry name" value="HEME EXPORTER PROTEIN B"/>
    <property type="match status" value="1"/>
</dbReference>
<evidence type="ECO:0000256" key="5">
    <source>
        <dbReference type="ARBA" id="ARBA00022448"/>
    </source>
</evidence>
<dbReference type="PRINTS" id="PR01414">
    <property type="entry name" value="CCMBBIOGNSIS"/>
</dbReference>
<reference evidence="14 15" key="1">
    <citation type="submission" date="2024-06" db="EMBL/GenBank/DDBJ databases">
        <authorList>
            <person name="Li Z."/>
            <person name="Jiang Y."/>
        </authorList>
    </citation>
    <scope>NUCLEOTIDE SEQUENCE [LARGE SCALE GENOMIC DNA]</scope>
    <source>
        <strain evidence="14 15">HSW-8</strain>
    </source>
</reference>
<dbReference type="PANTHER" id="PTHR30070:SF1">
    <property type="entry name" value="CYTOCHROME C BIOGENESIS B-RELATED"/>
    <property type="match status" value="1"/>
</dbReference>
<keyword evidence="7 12" id="KW-0997">Cell inner membrane</keyword>
<dbReference type="EMBL" id="JBEPIJ010000004">
    <property type="protein sequence ID" value="MES0873436.1"/>
    <property type="molecule type" value="Genomic_DNA"/>
</dbReference>
<evidence type="ECO:0000256" key="8">
    <source>
        <dbReference type="ARBA" id="ARBA00022692"/>
    </source>
</evidence>
<sequence>MRALVAVMCRELRLAARARSDWLMPPFFLLVVVTVFGFGAEPNDPRLSAFAPAILWVASLLAALLTLERLFRADYEDGTLEQMMLAPLPLYLSAAGKLIAHWVLTGLPLVLLSAPLGVALGLDGADVRVLVAGLALGTPCISAIGGFVAALTVGLPRAGLLLPVLVLPLIVPVVIFGAGAVRSAQQGLPVDAPLYFLAAILAVCLTLVPWVLSAALRNAVD</sequence>
<evidence type="ECO:0000256" key="9">
    <source>
        <dbReference type="ARBA" id="ARBA00022748"/>
    </source>
</evidence>
<protein>
    <recommendedName>
        <fullName evidence="4 12">Heme exporter protein B</fullName>
    </recommendedName>
</protein>
<feature type="transmembrane region" description="Helical" evidence="13">
    <location>
        <begin position="88"/>
        <end position="110"/>
    </location>
</feature>
<evidence type="ECO:0000256" key="13">
    <source>
        <dbReference type="SAM" id="Phobius"/>
    </source>
</evidence>
<evidence type="ECO:0000256" key="7">
    <source>
        <dbReference type="ARBA" id="ARBA00022519"/>
    </source>
</evidence>
<feature type="transmembrane region" description="Helical" evidence="13">
    <location>
        <begin position="160"/>
        <end position="181"/>
    </location>
</feature>
<dbReference type="Pfam" id="PF03379">
    <property type="entry name" value="CcmB"/>
    <property type="match status" value="1"/>
</dbReference>
<gene>
    <name evidence="14" type="primary">ccmB</name>
    <name evidence="14" type="ORF">ABSH63_05360</name>
</gene>
<keyword evidence="10 13" id="KW-1133">Transmembrane helix</keyword>
<evidence type="ECO:0000313" key="15">
    <source>
        <dbReference type="Proteomes" id="UP001465331"/>
    </source>
</evidence>
<proteinExistence type="inferred from homology"/>
<evidence type="ECO:0000256" key="10">
    <source>
        <dbReference type="ARBA" id="ARBA00022989"/>
    </source>
</evidence>